<comment type="caution">
    <text evidence="2">The sequence shown here is derived from an EMBL/GenBank/DDBJ whole genome shotgun (WGS) entry which is preliminary data.</text>
</comment>
<dbReference type="OrthoDB" id="8480007at2"/>
<dbReference type="STRING" id="1605367.AFM12_02620"/>
<dbReference type="Proteomes" id="UP000050454">
    <property type="component" value="Unassembled WGS sequence"/>
</dbReference>
<evidence type="ECO:0000313" key="2">
    <source>
        <dbReference type="EMBL" id="KPM49516.1"/>
    </source>
</evidence>
<protein>
    <recommendedName>
        <fullName evidence="4">Response regulatory domain-containing protein</fullName>
    </recommendedName>
</protein>
<keyword evidence="3" id="KW-1185">Reference proteome</keyword>
<feature type="coiled-coil region" evidence="1">
    <location>
        <begin position="120"/>
        <end position="147"/>
    </location>
</feature>
<keyword evidence="1" id="KW-0175">Coiled coil</keyword>
<gene>
    <name evidence="2" type="ORF">AFM12_02620</name>
</gene>
<evidence type="ECO:0000256" key="1">
    <source>
        <dbReference type="SAM" id="Coils"/>
    </source>
</evidence>
<sequence>MLRVGYIDEDEGQRNSFHHLFKDEFEVILFEITEETNAENLVDEVLKSAIDVLVLDFRLDENGLVDFNADKLVEGIQAINLFYPLVVLTSHEVDALDHLENAHLVNGKDDMLDSKIDIFKQKLRSIALDNKRKIESAEAELKKLEEKRINGGFDSKEEDRYVELSSFLDQTISAKGRVSRSFYSEHTNKKLDDLIGLAEQMLNKMPDQE</sequence>
<organism evidence="2 3">
    <name type="scientific">Jiulongibacter sediminis</name>
    <dbReference type="NCBI Taxonomy" id="1605367"/>
    <lineage>
        <taxon>Bacteria</taxon>
        <taxon>Pseudomonadati</taxon>
        <taxon>Bacteroidota</taxon>
        <taxon>Cytophagia</taxon>
        <taxon>Cytophagales</taxon>
        <taxon>Leadbetterellaceae</taxon>
        <taxon>Jiulongibacter</taxon>
    </lineage>
</organism>
<proteinExistence type="predicted"/>
<dbReference type="RefSeq" id="WP_055143717.1">
    <property type="nucleotide sequence ID" value="NZ_JXSZ01000005.1"/>
</dbReference>
<reference evidence="2 3" key="1">
    <citation type="submission" date="2015-07" db="EMBL/GenBank/DDBJ databases">
        <title>The draft genome sequence of Leadbetterella sp. JN14-9.</title>
        <authorList>
            <person name="Liu Y."/>
            <person name="Du J."/>
            <person name="Shao Z."/>
        </authorList>
    </citation>
    <scope>NUCLEOTIDE SEQUENCE [LARGE SCALE GENOMIC DNA]</scope>
    <source>
        <strain evidence="2 3">JN14-9</strain>
    </source>
</reference>
<evidence type="ECO:0000313" key="3">
    <source>
        <dbReference type="Proteomes" id="UP000050454"/>
    </source>
</evidence>
<accession>A0A0N8HA91</accession>
<dbReference type="AlphaFoldDB" id="A0A0N8HA91"/>
<dbReference type="EMBL" id="LGTQ01000005">
    <property type="protein sequence ID" value="KPM49516.1"/>
    <property type="molecule type" value="Genomic_DNA"/>
</dbReference>
<evidence type="ECO:0008006" key="4">
    <source>
        <dbReference type="Google" id="ProtNLM"/>
    </source>
</evidence>
<name>A0A0N8HA91_9BACT</name>